<dbReference type="AlphaFoldDB" id="A0A7C9DGY1"/>
<reference evidence="1" key="1">
    <citation type="journal article" date="2013" name="J. Plant Res.">
        <title>Effect of fungi and light on seed germination of three Opuntia species from semiarid lands of central Mexico.</title>
        <authorList>
            <person name="Delgado-Sanchez P."/>
            <person name="Jimenez-Bremont J.F."/>
            <person name="Guerrero-Gonzalez Mde L."/>
            <person name="Flores J."/>
        </authorList>
    </citation>
    <scope>NUCLEOTIDE SEQUENCE</scope>
    <source>
        <tissue evidence="1">Cladode</tissue>
    </source>
</reference>
<reference evidence="1" key="2">
    <citation type="submission" date="2020-07" db="EMBL/GenBank/DDBJ databases">
        <authorList>
            <person name="Vera ALvarez R."/>
            <person name="Arias-Moreno D.M."/>
            <person name="Jimenez-Jacinto V."/>
            <person name="Jimenez-Bremont J.F."/>
            <person name="Swaminathan K."/>
            <person name="Moose S.P."/>
            <person name="Guerrero-Gonzalez M.L."/>
            <person name="Marino-Ramirez L."/>
            <person name="Landsman D."/>
            <person name="Rodriguez-Kessler M."/>
            <person name="Delgado-Sanchez P."/>
        </authorList>
    </citation>
    <scope>NUCLEOTIDE SEQUENCE</scope>
    <source>
        <tissue evidence="1">Cladode</tissue>
    </source>
</reference>
<accession>A0A7C9DGY1</accession>
<protein>
    <submittedName>
        <fullName evidence="1">Uncharacterized protein</fullName>
    </submittedName>
</protein>
<organism evidence="1">
    <name type="scientific">Opuntia streptacantha</name>
    <name type="common">Prickly pear cactus</name>
    <name type="synonym">Opuntia cardona</name>
    <dbReference type="NCBI Taxonomy" id="393608"/>
    <lineage>
        <taxon>Eukaryota</taxon>
        <taxon>Viridiplantae</taxon>
        <taxon>Streptophyta</taxon>
        <taxon>Embryophyta</taxon>
        <taxon>Tracheophyta</taxon>
        <taxon>Spermatophyta</taxon>
        <taxon>Magnoliopsida</taxon>
        <taxon>eudicotyledons</taxon>
        <taxon>Gunneridae</taxon>
        <taxon>Pentapetalae</taxon>
        <taxon>Caryophyllales</taxon>
        <taxon>Cactineae</taxon>
        <taxon>Cactaceae</taxon>
        <taxon>Opuntioideae</taxon>
        <taxon>Opuntia</taxon>
    </lineage>
</organism>
<name>A0A7C9DGY1_OPUST</name>
<evidence type="ECO:0000313" key="1">
    <source>
        <dbReference type="EMBL" id="MBA4643020.1"/>
    </source>
</evidence>
<sequence length="137" mass="15457">MSFRYWRVMFFRREGCRNTRLLHSSLSILPSCFVSASSKVLSMILSMTSSERFMPDSARVATTICFTSCLSMKPCCFKSYNWNEKSIFSSSGALGWKTERARANSSKSNIPLCLVSNKSNTRSANKLSFLFVLNKAS</sequence>
<proteinExistence type="predicted"/>
<dbReference type="EMBL" id="GISG01130865">
    <property type="protein sequence ID" value="MBA4643020.1"/>
    <property type="molecule type" value="Transcribed_RNA"/>
</dbReference>